<evidence type="ECO:0008006" key="4">
    <source>
        <dbReference type="Google" id="ProtNLM"/>
    </source>
</evidence>
<feature type="transmembrane region" description="Helical" evidence="1">
    <location>
        <begin position="542"/>
        <end position="564"/>
    </location>
</feature>
<gene>
    <name evidence="2" type="ORF">Dace_1994</name>
</gene>
<feature type="transmembrane region" description="Helical" evidence="1">
    <location>
        <begin position="615"/>
        <end position="642"/>
    </location>
</feature>
<dbReference type="Proteomes" id="UP000005695">
    <property type="component" value="Unassembled WGS sequence"/>
</dbReference>
<evidence type="ECO:0000256" key="1">
    <source>
        <dbReference type="SAM" id="Phobius"/>
    </source>
</evidence>
<dbReference type="RefSeq" id="WP_005998155.1">
    <property type="nucleotide sequence ID" value="NZ_AAEW02000003.1"/>
</dbReference>
<reference evidence="2" key="2">
    <citation type="submission" date="2006-05" db="EMBL/GenBank/DDBJ databases">
        <title>Sequencing of the draft genome and assembly of Desulfuromonas acetoxidans DSM 684.</title>
        <authorList>
            <consortium name="US DOE Joint Genome Institute (JGI-PGF)"/>
            <person name="Copeland A."/>
            <person name="Lucas S."/>
            <person name="Lapidus A."/>
            <person name="Barry K."/>
            <person name="Detter J.C."/>
            <person name="Glavina del Rio T."/>
            <person name="Hammon N."/>
            <person name="Israni S."/>
            <person name="Dalin E."/>
            <person name="Tice H."/>
            <person name="Bruce D."/>
            <person name="Pitluck S."/>
            <person name="Richardson P."/>
        </authorList>
    </citation>
    <scope>NUCLEOTIDE SEQUENCE [LARGE SCALE GENOMIC DNA]</scope>
    <source>
        <strain evidence="2">DSM 684</strain>
    </source>
</reference>
<dbReference type="NCBIfam" id="TIGR04346">
    <property type="entry name" value="DotA_TraY"/>
    <property type="match status" value="1"/>
</dbReference>
<organism evidence="2 3">
    <name type="scientific">Desulfuromonas acetoxidans (strain DSM 684 / 11070)</name>
    <dbReference type="NCBI Taxonomy" id="281689"/>
    <lineage>
        <taxon>Bacteria</taxon>
        <taxon>Pseudomonadati</taxon>
        <taxon>Thermodesulfobacteriota</taxon>
        <taxon>Desulfuromonadia</taxon>
        <taxon>Desulfuromonadales</taxon>
        <taxon>Desulfuromonadaceae</taxon>
        <taxon>Desulfuromonas</taxon>
    </lineage>
</organism>
<feature type="transmembrane region" description="Helical" evidence="1">
    <location>
        <begin position="570"/>
        <end position="594"/>
    </location>
</feature>
<comment type="caution">
    <text evidence="2">The sequence shown here is derived from an EMBL/GenBank/DDBJ whole genome shotgun (WGS) entry which is preliminary data.</text>
</comment>
<dbReference type="OrthoDB" id="5457650at2"/>
<accession>Q1K2Y9</accession>
<keyword evidence="1" id="KW-1133">Transmembrane helix</keyword>
<feature type="transmembrane region" description="Helical" evidence="1">
    <location>
        <begin position="662"/>
        <end position="683"/>
    </location>
</feature>
<protein>
    <recommendedName>
        <fullName evidence="4">DotA/TraY family protein</fullName>
    </recommendedName>
</protein>
<keyword evidence="1" id="KW-0472">Membrane</keyword>
<evidence type="ECO:0000313" key="3">
    <source>
        <dbReference type="Proteomes" id="UP000005695"/>
    </source>
</evidence>
<keyword evidence="1" id="KW-0812">Transmembrane</keyword>
<feature type="transmembrane region" description="Helical" evidence="1">
    <location>
        <begin position="69"/>
        <end position="92"/>
    </location>
</feature>
<dbReference type="InterPro" id="IPR027628">
    <property type="entry name" value="DotA_TraY"/>
</dbReference>
<dbReference type="EMBL" id="AAEW02000003">
    <property type="protein sequence ID" value="EAT16742.1"/>
    <property type="molecule type" value="Genomic_DNA"/>
</dbReference>
<proteinExistence type="predicted"/>
<reference evidence="2" key="1">
    <citation type="submission" date="2006-05" db="EMBL/GenBank/DDBJ databases">
        <title>Annotation of the draft genome assembly of Desulfuromonas acetoxidans DSM 684.</title>
        <authorList>
            <consortium name="US DOE Joint Genome Institute (JGI-ORNL)"/>
            <person name="Larimer F."/>
            <person name="Land M."/>
            <person name="Hauser L."/>
        </authorList>
    </citation>
    <scope>NUCLEOTIDE SEQUENCE [LARGE SCALE GENOMIC DNA]</scope>
    <source>
        <strain evidence="2">DSM 684</strain>
    </source>
</reference>
<name>Q1K2Y9_DESA6</name>
<dbReference type="AlphaFoldDB" id="Q1K2Y9"/>
<sequence length="758" mass="81428">MPDVQTLGTQAESTAQTIIQQPDIVLTPPDQDIAVHLVSRWFGEGWHNLLNVPAGTAGGSEVLYAALKAFNLVLFSCVVVILLYTIGTGLVGSSQTGETMGRKYNSFWTSIRSCFAFVSLAPIPAVKGLCLMQLMVLSLTYMSFGGASWIHSATMDQLQNSGGVLYYTDTSLQHTEELGQHLLSAMVLQQERAFDYTQENAQIPPAVMTVDTIESEPDEDGTRPANHRLQFVTITQKTGFLSDLWAKFTDDKQTINNQESTDSQVLGTVLIDCPTGQDSEVCQARLEAVSMLVADLQEASTEIVESITSSTALSASEVRRSYELALNNYILRTRDAIPAAMEKDQDSFAKEVADYAEAAKELGWASSGWYYWSSLRLNQKANERINQGPVIESPIDIDRLVKTDEDQETYTMASQQIATIMATRTDATELAEVAFNTAQSSGFWGYLSGLLGPSNSMGLSVLFDPIEALSEGQEPLLYLQSKGHQIINGIVGLYVAKVTYENFKESIDNSVIGKAAGAVAGFAGKIPGFGLMAKAISPFLKAALSVASLLALPLLIVGLTWAYYLPIIPYIFFTMAVIGVLIQFAEAMVAAPLWAAAHALPEGDGLAGERAKQGYLLFFSVLLRPPLLMIGFVFSIVMLNGIGKYLAEGFQIYTAGLAAGQLSGAITYTATTVIFTVVMVLALQKLFSLITWLPDNVIRWIGQGAASLGEQASVDKGGMIFAGAMHQGVSAPGSTSAANKAAGTAAGQAGGMVKKRNE</sequence>
<keyword evidence="3" id="KW-1185">Reference proteome</keyword>
<evidence type="ECO:0000313" key="2">
    <source>
        <dbReference type="EMBL" id="EAT16742.1"/>
    </source>
</evidence>